<protein>
    <submittedName>
        <fullName evidence="3">NAD-dependent epimerase/dehydratase family protein</fullName>
    </submittedName>
</protein>
<dbReference type="EMBL" id="JAENHK010000010">
    <property type="protein sequence ID" value="MBK1897645.1"/>
    <property type="molecule type" value="Genomic_DNA"/>
</dbReference>
<accession>A0ABS1FZ07</accession>
<dbReference type="Gene3D" id="3.40.50.720">
    <property type="entry name" value="NAD(P)-binding Rossmann-like Domain"/>
    <property type="match status" value="1"/>
</dbReference>
<evidence type="ECO:0000256" key="1">
    <source>
        <dbReference type="ARBA" id="ARBA00004370"/>
    </source>
</evidence>
<proteinExistence type="predicted"/>
<evidence type="ECO:0000259" key="2">
    <source>
        <dbReference type="Pfam" id="PF01370"/>
    </source>
</evidence>
<keyword evidence="4" id="KW-1185">Reference proteome</keyword>
<dbReference type="Pfam" id="PF01370">
    <property type="entry name" value="Epimerase"/>
    <property type="match status" value="1"/>
</dbReference>
<sequence>MSSNPIKIIITGATGMVGEGVLMECLENPAVSEILSVSRKPSGKKHAKLKEYIVSDFMNIDSNDENLKGYDACFFCAGISSIGMNEEDYTKITYETTLHFAKAVMDQNPNMVFNYVSGSHTDSTESGKTMWARVKGKTENSLKKLGFRAAYNFRPGFMKPVDGQVNVRWFFKPFIWLFPVLLPSQSLTLHEVGKAMINVVNKGYPTSALEIRDIKKLAI</sequence>
<evidence type="ECO:0000313" key="4">
    <source>
        <dbReference type="Proteomes" id="UP000628669"/>
    </source>
</evidence>
<reference evidence="4" key="1">
    <citation type="submission" date="2021-01" db="EMBL/GenBank/DDBJ databases">
        <title>Genome public.</title>
        <authorList>
            <person name="Liu C."/>
            <person name="Sun Q."/>
        </authorList>
    </citation>
    <scope>NUCLEOTIDE SEQUENCE [LARGE SCALE GENOMIC DNA]</scope>
    <source>
        <strain evidence="4">YIM B02567</strain>
    </source>
</reference>
<gene>
    <name evidence="3" type="ORF">JHL15_17905</name>
</gene>
<comment type="subcellular location">
    <subcellularLocation>
        <location evidence="1">Membrane</location>
    </subcellularLocation>
</comment>
<organism evidence="3 4">
    <name type="scientific">Chryseobacterium paridis</name>
    <dbReference type="NCBI Taxonomy" id="2800328"/>
    <lineage>
        <taxon>Bacteria</taxon>
        <taxon>Pseudomonadati</taxon>
        <taxon>Bacteroidota</taxon>
        <taxon>Flavobacteriia</taxon>
        <taxon>Flavobacteriales</taxon>
        <taxon>Weeksellaceae</taxon>
        <taxon>Chryseobacterium group</taxon>
        <taxon>Chryseobacterium</taxon>
    </lineage>
</organism>
<dbReference type="RefSeq" id="WP_200247984.1">
    <property type="nucleotide sequence ID" value="NZ_JAENHK010000010.1"/>
</dbReference>
<dbReference type="InterPro" id="IPR036291">
    <property type="entry name" value="NAD(P)-bd_dom_sf"/>
</dbReference>
<dbReference type="PANTHER" id="PTHR14097:SF8">
    <property type="entry name" value="NAD(P)-BINDING DOMAIN-CONTAINING PROTEIN"/>
    <property type="match status" value="1"/>
</dbReference>
<comment type="caution">
    <text evidence="3">The sequence shown here is derived from an EMBL/GenBank/DDBJ whole genome shotgun (WGS) entry which is preliminary data.</text>
</comment>
<dbReference type="InterPro" id="IPR001509">
    <property type="entry name" value="Epimerase_deHydtase"/>
</dbReference>
<dbReference type="SUPFAM" id="SSF51735">
    <property type="entry name" value="NAD(P)-binding Rossmann-fold domains"/>
    <property type="match status" value="1"/>
</dbReference>
<dbReference type="Proteomes" id="UP000628669">
    <property type="component" value="Unassembled WGS sequence"/>
</dbReference>
<feature type="domain" description="NAD-dependent epimerase/dehydratase" evidence="2">
    <location>
        <begin position="8"/>
        <end position="116"/>
    </location>
</feature>
<name>A0ABS1FZ07_9FLAO</name>
<dbReference type="PANTHER" id="PTHR14097">
    <property type="entry name" value="OXIDOREDUCTASE HTATIP2"/>
    <property type="match status" value="1"/>
</dbReference>
<evidence type="ECO:0000313" key="3">
    <source>
        <dbReference type="EMBL" id="MBK1897645.1"/>
    </source>
</evidence>